<dbReference type="EMBL" id="JBHVBU010000250">
    <property type="protein sequence ID" value="MFE7968191.1"/>
    <property type="molecule type" value="Genomic_DNA"/>
</dbReference>
<dbReference type="RefSeq" id="WP_381729017.1">
    <property type="nucleotide sequence ID" value="NZ_JBHVBU010000250.1"/>
</dbReference>
<feature type="non-terminal residue" evidence="2">
    <location>
        <position position="60"/>
    </location>
</feature>
<keyword evidence="3" id="KW-1185">Reference proteome</keyword>
<feature type="region of interest" description="Disordered" evidence="1">
    <location>
        <begin position="1"/>
        <end position="60"/>
    </location>
</feature>
<reference evidence="2 3" key="1">
    <citation type="submission" date="2024-09" db="EMBL/GenBank/DDBJ databases">
        <title>The Natural Products Discovery Center: Release of the First 8490 Sequenced Strains for Exploring Actinobacteria Biosynthetic Diversity.</title>
        <authorList>
            <person name="Kalkreuter E."/>
            <person name="Kautsar S.A."/>
            <person name="Yang D."/>
            <person name="Bader C.D."/>
            <person name="Teijaro C.N."/>
            <person name="Fluegel L."/>
            <person name="Davis C.M."/>
            <person name="Simpson J.R."/>
            <person name="Lauterbach L."/>
            <person name="Steele A.D."/>
            <person name="Gui C."/>
            <person name="Meng S."/>
            <person name="Li G."/>
            <person name="Viehrig K."/>
            <person name="Ye F."/>
            <person name="Su P."/>
            <person name="Kiefer A.F."/>
            <person name="Nichols A."/>
            <person name="Cepeda A.J."/>
            <person name="Yan W."/>
            <person name="Fan B."/>
            <person name="Jiang Y."/>
            <person name="Adhikari A."/>
            <person name="Zheng C.-J."/>
            <person name="Schuster L."/>
            <person name="Cowan T.M."/>
            <person name="Smanski M.J."/>
            <person name="Chevrette M.G."/>
            <person name="De Carvalho L.P.S."/>
            <person name="Shen B."/>
        </authorList>
    </citation>
    <scope>NUCLEOTIDE SEQUENCE [LARGE SCALE GENOMIC DNA]</scope>
    <source>
        <strain evidence="2 3">NPDC057399</strain>
    </source>
</reference>
<evidence type="ECO:0000256" key="1">
    <source>
        <dbReference type="SAM" id="MobiDB-lite"/>
    </source>
</evidence>
<evidence type="ECO:0000313" key="2">
    <source>
        <dbReference type="EMBL" id="MFE7968191.1"/>
    </source>
</evidence>
<dbReference type="Proteomes" id="UP001600650">
    <property type="component" value="Unassembled WGS sequence"/>
</dbReference>
<feature type="compositionally biased region" description="Low complexity" evidence="1">
    <location>
        <begin position="1"/>
        <end position="25"/>
    </location>
</feature>
<organism evidence="2 3">
    <name type="scientific">Streptomyces cellulosae</name>
    <dbReference type="NCBI Taxonomy" id="1968"/>
    <lineage>
        <taxon>Bacteria</taxon>
        <taxon>Bacillati</taxon>
        <taxon>Actinomycetota</taxon>
        <taxon>Actinomycetes</taxon>
        <taxon>Kitasatosporales</taxon>
        <taxon>Streptomycetaceae</taxon>
        <taxon>Streptomyces</taxon>
    </lineage>
</organism>
<sequence>MVAKKGAAAEAAAGTEAGAAEAPEGGLAGGAEQIGAAYADGTPGCGPQPDRGIGAQECLD</sequence>
<comment type="caution">
    <text evidence="2">The sequence shown here is derived from an EMBL/GenBank/DDBJ whole genome shotgun (WGS) entry which is preliminary data.</text>
</comment>
<gene>
    <name evidence="2" type="ORF">ACFU0X_35035</name>
</gene>
<name>A0ABW6JS23_STRCE</name>
<accession>A0ABW6JS23</accession>
<proteinExistence type="predicted"/>
<protein>
    <submittedName>
        <fullName evidence="2">Uncharacterized protein</fullName>
    </submittedName>
</protein>
<evidence type="ECO:0000313" key="3">
    <source>
        <dbReference type="Proteomes" id="UP001600650"/>
    </source>
</evidence>